<dbReference type="SUPFAM" id="SSF46785">
    <property type="entry name" value="Winged helix' DNA-binding domain"/>
    <property type="match status" value="1"/>
</dbReference>
<evidence type="ECO:0000313" key="1">
    <source>
        <dbReference type="EMBL" id="QFG00267.1"/>
    </source>
</evidence>
<dbReference type="InterPro" id="IPR043128">
    <property type="entry name" value="Rev_trsase/Diguanyl_cyclase"/>
</dbReference>
<reference evidence="1 2" key="1">
    <citation type="submission" date="2018-07" db="EMBL/GenBank/DDBJ databases">
        <title>Complete genome sequence of Psychrobacillus sp. PB01, isolated from iceberg, and comparative genome analysis of Psychrobacillus strains.</title>
        <authorList>
            <person name="Lee P.C."/>
        </authorList>
    </citation>
    <scope>NUCLEOTIDE SEQUENCE [LARGE SCALE GENOMIC DNA]</scope>
    <source>
        <strain evidence="1 2">PB01</strain>
    </source>
</reference>
<organism evidence="1 2">
    <name type="scientific">Psychrobacillus glaciei</name>
    <dbReference type="NCBI Taxonomy" id="2283160"/>
    <lineage>
        <taxon>Bacteria</taxon>
        <taxon>Bacillati</taxon>
        <taxon>Bacillota</taxon>
        <taxon>Bacilli</taxon>
        <taxon>Bacillales</taxon>
        <taxon>Bacillaceae</taxon>
        <taxon>Psychrobacillus</taxon>
    </lineage>
</organism>
<dbReference type="RefSeq" id="WP_151701153.1">
    <property type="nucleotide sequence ID" value="NZ_CP031223.1"/>
</dbReference>
<dbReference type="EMBL" id="CP031223">
    <property type="protein sequence ID" value="QFG00267.1"/>
    <property type="molecule type" value="Genomic_DNA"/>
</dbReference>
<keyword evidence="2" id="KW-1185">Reference proteome</keyword>
<dbReference type="OrthoDB" id="4986073at2"/>
<accession>A0A5J6SQH0</accession>
<name>A0A5J6SQH0_9BACI</name>
<dbReference type="AlphaFoldDB" id="A0A5J6SQH0"/>
<dbReference type="Gene3D" id="1.10.10.10">
    <property type="entry name" value="Winged helix-like DNA-binding domain superfamily/Winged helix DNA-binding domain"/>
    <property type="match status" value="1"/>
</dbReference>
<protein>
    <submittedName>
        <fullName evidence="1">ArsR family transcriptional regulator</fullName>
    </submittedName>
</protein>
<proteinExistence type="predicted"/>
<dbReference type="InterPro" id="IPR036388">
    <property type="entry name" value="WH-like_DNA-bd_sf"/>
</dbReference>
<gene>
    <name evidence="1" type="ORF">PB01_16420</name>
</gene>
<dbReference type="KEGG" id="psyo:PB01_16420"/>
<dbReference type="Proteomes" id="UP000325517">
    <property type="component" value="Chromosome"/>
</dbReference>
<dbReference type="InterPro" id="IPR036390">
    <property type="entry name" value="WH_DNA-bd_sf"/>
</dbReference>
<dbReference type="Gene3D" id="3.30.70.270">
    <property type="match status" value="1"/>
</dbReference>
<sequence>MSILLGLLGPSDSIDVVQHYLKKYNDITSIPIECLTEEDLNQHVLPKKNDITMWLCTGPITYDIVQRWGKISDPIFYIPFHGSAIYSLLLQLSHEHHVKVNEISYDAISHDELKQVLQETGINESIQYVESETIELQQLIDFHYLCYEKGFTKAAITGHPIQAQLEQLGIAAYRMFPKENSVDSVINEIRRMIEMLQFKKAQIAVQIIEYDAALVGLPNTAFTTDKLYEIELEFTKKLRTYTKKVQGSILTIGPGRYAIFSTRGFLQDITHNFTRKAEIDSSIGLKEESKTCGIGIGHSAYEAEINAWNALLQSREWGKGSWAVCFDDKRITGPLGKEEQLTYSYISDEIHAIKEKTSLSVTTLHKLKSIMKKRLKEEISASELAQYMQITPRSARRILNELEENRLALVVAEESPRTTGRPRKVYKLLL</sequence>
<evidence type="ECO:0000313" key="2">
    <source>
        <dbReference type="Proteomes" id="UP000325517"/>
    </source>
</evidence>